<feature type="non-terminal residue" evidence="2">
    <location>
        <position position="1"/>
    </location>
</feature>
<gene>
    <name evidence="2" type="ORF">XNOV1_A016071</name>
</gene>
<accession>A0AAV1F5I5</accession>
<reference evidence="2" key="1">
    <citation type="submission" date="2023-08" db="EMBL/GenBank/DDBJ databases">
        <authorList>
            <person name="Alioto T."/>
            <person name="Alioto T."/>
            <person name="Gomez Garrido J."/>
        </authorList>
    </citation>
    <scope>NUCLEOTIDE SEQUENCE</scope>
</reference>
<name>A0AAV1F5I5_XYRNO</name>
<sequence>FSEGKKTKNKLETMLCKFQNTVSLRADILSTVTAQIHDISRHMWRNSCAKQLMKPAGRALGEERRRTDGGAVTPRGDQENVKAERKTGSKGHSLERMTDGEKLVKC</sequence>
<evidence type="ECO:0000313" key="3">
    <source>
        <dbReference type="Proteomes" id="UP001178508"/>
    </source>
</evidence>
<evidence type="ECO:0000313" key="2">
    <source>
        <dbReference type="EMBL" id="CAJ1056175.1"/>
    </source>
</evidence>
<organism evidence="2 3">
    <name type="scientific">Xyrichtys novacula</name>
    <name type="common">Pearly razorfish</name>
    <name type="synonym">Hemipteronotus novacula</name>
    <dbReference type="NCBI Taxonomy" id="13765"/>
    <lineage>
        <taxon>Eukaryota</taxon>
        <taxon>Metazoa</taxon>
        <taxon>Chordata</taxon>
        <taxon>Craniata</taxon>
        <taxon>Vertebrata</taxon>
        <taxon>Euteleostomi</taxon>
        <taxon>Actinopterygii</taxon>
        <taxon>Neopterygii</taxon>
        <taxon>Teleostei</taxon>
        <taxon>Neoteleostei</taxon>
        <taxon>Acanthomorphata</taxon>
        <taxon>Eupercaria</taxon>
        <taxon>Labriformes</taxon>
        <taxon>Labridae</taxon>
        <taxon>Xyrichtys</taxon>
    </lineage>
</organism>
<keyword evidence="3" id="KW-1185">Reference proteome</keyword>
<protein>
    <submittedName>
        <fullName evidence="2">Uncharacterized protein</fullName>
    </submittedName>
</protein>
<dbReference type="Proteomes" id="UP001178508">
    <property type="component" value="Chromosome 5"/>
</dbReference>
<feature type="region of interest" description="Disordered" evidence="1">
    <location>
        <begin position="56"/>
        <end position="106"/>
    </location>
</feature>
<proteinExistence type="predicted"/>
<feature type="compositionally biased region" description="Basic and acidic residues" evidence="1">
    <location>
        <begin position="76"/>
        <end position="106"/>
    </location>
</feature>
<dbReference type="AlphaFoldDB" id="A0AAV1F5I5"/>
<dbReference type="EMBL" id="OY660868">
    <property type="protein sequence ID" value="CAJ1056175.1"/>
    <property type="molecule type" value="Genomic_DNA"/>
</dbReference>
<evidence type="ECO:0000256" key="1">
    <source>
        <dbReference type="SAM" id="MobiDB-lite"/>
    </source>
</evidence>